<dbReference type="InterPro" id="IPR024633">
    <property type="entry name" value="DnaA_N_dom"/>
</dbReference>
<proteinExistence type="predicted"/>
<organism evidence="2 3">
    <name type="scientific">Paracoccus lutimaris</name>
    <dbReference type="NCBI Taxonomy" id="1490030"/>
    <lineage>
        <taxon>Bacteria</taxon>
        <taxon>Pseudomonadati</taxon>
        <taxon>Pseudomonadota</taxon>
        <taxon>Alphaproteobacteria</taxon>
        <taxon>Rhodobacterales</taxon>
        <taxon>Paracoccaceae</taxon>
        <taxon>Paracoccus</taxon>
    </lineage>
</organism>
<protein>
    <recommendedName>
        <fullName evidence="1">DnaA N-terminal domain-containing protein</fullName>
    </recommendedName>
</protein>
<dbReference type="OrthoDB" id="7657434at2"/>
<dbReference type="Gene3D" id="3.30.300.180">
    <property type="match status" value="1"/>
</dbReference>
<evidence type="ECO:0000313" key="2">
    <source>
        <dbReference type="EMBL" id="RCW87228.1"/>
    </source>
</evidence>
<dbReference type="InterPro" id="IPR038454">
    <property type="entry name" value="DnaA_N_sf"/>
</dbReference>
<dbReference type="Pfam" id="PF11638">
    <property type="entry name" value="DnaA_N"/>
    <property type="match status" value="1"/>
</dbReference>
<reference evidence="2 3" key="1">
    <citation type="submission" date="2018-07" db="EMBL/GenBank/DDBJ databases">
        <title>Genomic Encyclopedia of Type Strains, Phase III (KMG-III): the genomes of soil and plant-associated and newly described type strains.</title>
        <authorList>
            <person name="Whitman W."/>
        </authorList>
    </citation>
    <scope>NUCLEOTIDE SEQUENCE [LARGE SCALE GENOMIC DNA]</scope>
    <source>
        <strain evidence="2 3">CECT 8525</strain>
    </source>
</reference>
<evidence type="ECO:0000259" key="1">
    <source>
        <dbReference type="Pfam" id="PF11638"/>
    </source>
</evidence>
<gene>
    <name evidence="2" type="ORF">DFP89_103232</name>
</gene>
<feature type="domain" description="DnaA N-terminal" evidence="1">
    <location>
        <begin position="157"/>
        <end position="215"/>
    </location>
</feature>
<keyword evidence="3" id="KW-1185">Reference proteome</keyword>
<name>A0A368Z624_9RHOB</name>
<accession>A0A368Z624</accession>
<dbReference type="Proteomes" id="UP000253345">
    <property type="component" value="Unassembled WGS sequence"/>
</dbReference>
<dbReference type="EMBL" id="QPJL01000003">
    <property type="protein sequence ID" value="RCW87228.1"/>
    <property type="molecule type" value="Genomic_DNA"/>
</dbReference>
<evidence type="ECO:0000313" key="3">
    <source>
        <dbReference type="Proteomes" id="UP000253345"/>
    </source>
</evidence>
<dbReference type="RefSeq" id="WP_114348290.1">
    <property type="nucleotide sequence ID" value="NZ_QPJL01000003.1"/>
</dbReference>
<sequence>MQVIRAVGREAAAKKYDLLSAMMAHGLAADKHRQRLVLRLMALITSRYNWQRDELTVGQREIARLWCVDERTVKREMAKLRVLGWIEIKQQGARGRVSVLGLNLERILLDTRPEWANIGPDFVERVGGASQRVEAAPEPSNVVPLRRGAGVAPAEGLWGAAQTRLAAEDRALFDAWFAGLADGGIAGDCLTLVAPTRFHANYIQTHLIERLRMAVARSDAGVRQVRLSTP</sequence>
<dbReference type="AlphaFoldDB" id="A0A368Z624"/>
<comment type="caution">
    <text evidence="2">The sequence shown here is derived from an EMBL/GenBank/DDBJ whole genome shotgun (WGS) entry which is preliminary data.</text>
</comment>